<keyword evidence="2" id="KW-0031">Aminopeptidase</keyword>
<keyword evidence="7" id="KW-1185">Reference proteome</keyword>
<dbReference type="Pfam" id="PF00883">
    <property type="entry name" value="Peptidase_M17"/>
    <property type="match status" value="2"/>
</dbReference>
<dbReference type="GO" id="GO:0006508">
    <property type="term" value="P:proteolysis"/>
    <property type="evidence" value="ECO:0007669"/>
    <property type="project" value="UniProtKB-KW"/>
</dbReference>
<dbReference type="SUPFAM" id="SSF53187">
    <property type="entry name" value="Zn-dependent exopeptidases"/>
    <property type="match status" value="2"/>
</dbReference>
<evidence type="ECO:0000313" key="6">
    <source>
        <dbReference type="EMBL" id="KAF7257610.1"/>
    </source>
</evidence>
<dbReference type="PROSITE" id="PS00631">
    <property type="entry name" value="CYTOSOL_AP"/>
    <property type="match status" value="1"/>
</dbReference>
<dbReference type="GO" id="GO:0070006">
    <property type="term" value="F:metalloaminopeptidase activity"/>
    <property type="evidence" value="ECO:0007669"/>
    <property type="project" value="InterPro"/>
</dbReference>
<dbReference type="CDD" id="cd00433">
    <property type="entry name" value="Peptidase_M17"/>
    <property type="match status" value="1"/>
</dbReference>
<reference evidence="6" key="1">
    <citation type="submission" date="2019-07" db="EMBL/GenBank/DDBJ databases">
        <title>Annotation for the trematode Paragonimus miyazaki's.</title>
        <authorList>
            <person name="Choi Y.-J."/>
        </authorList>
    </citation>
    <scope>NUCLEOTIDE SEQUENCE</scope>
    <source>
        <strain evidence="6">Japan</strain>
    </source>
</reference>
<dbReference type="OrthoDB" id="412814at2759"/>
<dbReference type="GO" id="GO:0030145">
    <property type="term" value="F:manganese ion binding"/>
    <property type="evidence" value="ECO:0007669"/>
    <property type="project" value="InterPro"/>
</dbReference>
<proteinExistence type="inferred from homology"/>
<evidence type="ECO:0000256" key="4">
    <source>
        <dbReference type="ARBA" id="ARBA00022801"/>
    </source>
</evidence>
<comment type="similarity">
    <text evidence="1">Belongs to the peptidase M17 family.</text>
</comment>
<accession>A0A8S9YWS9</accession>
<dbReference type="EMBL" id="JTDE01002267">
    <property type="protein sequence ID" value="KAF7257610.1"/>
    <property type="molecule type" value="Genomic_DNA"/>
</dbReference>
<dbReference type="GO" id="GO:0005737">
    <property type="term" value="C:cytoplasm"/>
    <property type="evidence" value="ECO:0007669"/>
    <property type="project" value="InterPro"/>
</dbReference>
<evidence type="ECO:0000313" key="7">
    <source>
        <dbReference type="Proteomes" id="UP000822476"/>
    </source>
</evidence>
<comment type="caution">
    <text evidence="6">The sequence shown here is derived from an EMBL/GenBank/DDBJ whole genome shotgun (WGS) entry which is preliminary data.</text>
</comment>
<protein>
    <recommendedName>
        <fullName evidence="5">Cytosol aminopeptidase domain-containing protein</fullName>
    </recommendedName>
</protein>
<evidence type="ECO:0000259" key="5">
    <source>
        <dbReference type="PROSITE" id="PS00631"/>
    </source>
</evidence>
<dbReference type="InterPro" id="IPR000819">
    <property type="entry name" value="Peptidase_M17_C"/>
</dbReference>
<feature type="domain" description="Cytosol aminopeptidase" evidence="5">
    <location>
        <begin position="387"/>
        <end position="394"/>
    </location>
</feature>
<dbReference type="PRINTS" id="PR00481">
    <property type="entry name" value="LAMNOPPTDASE"/>
</dbReference>
<dbReference type="PANTHER" id="PTHR11963:SF23">
    <property type="entry name" value="CYTOSOL AMINOPEPTIDASE"/>
    <property type="match status" value="1"/>
</dbReference>
<dbReference type="InterPro" id="IPR043472">
    <property type="entry name" value="Macro_dom-like"/>
</dbReference>
<dbReference type="SUPFAM" id="SSF52949">
    <property type="entry name" value="Macro domain-like"/>
    <property type="match status" value="1"/>
</dbReference>
<dbReference type="InterPro" id="IPR011356">
    <property type="entry name" value="Leucine_aapep/pepB"/>
</dbReference>
<dbReference type="PANTHER" id="PTHR11963">
    <property type="entry name" value="LEUCINE AMINOPEPTIDASE-RELATED"/>
    <property type="match status" value="1"/>
</dbReference>
<evidence type="ECO:0000256" key="3">
    <source>
        <dbReference type="ARBA" id="ARBA00022670"/>
    </source>
</evidence>
<keyword evidence="3" id="KW-0645">Protease</keyword>
<dbReference type="AlphaFoldDB" id="A0A8S9YWS9"/>
<sequence length="609" mass="66129">MRAVCCRRVNLSLGIWVPRRFLKITPGARQDEKNVFGFAGGCLTADSHYRNLTPAVKYVDQTYLGNCISDRLVNFQPFKSRRETELFYSTFEQKMFAIAVTPIPTKASKKVNGNHDFSPFIRSNNTRHDVRLCIGSGVQALQRRGIAEISVDPCYDAEAAAEGAYLAAFVYDELKSTSRQTVKPHISCYTDHLDVSGANTKNKETILAAWRRGTELAMAQNLARKWMEMPANLLSPMAFATQVTSVLEGIPNGLVRTKVRNADWCREQRMNGLLSVGAGSHRSVVFLEIVYEGDPEHCQNHVALVGKGVTFDSGGISIKPSAGMEEMRADMGGAAVVVSTIFGLANLRVPINVRAYLPLCENMPGGGAMRPGDVLRMANGLTVQVDNTDAEGRLILADALVMAHKHPDLVSQPALIIDIATLTGAISVALGDEFTGVFLNGAGRYTRTGSLWRRPLTVASGSDEKASLDSSDFSSDVEDADDIDVSMVSGQQQSHPSVPGPGLLECLRCSASARGDRVWNLPLLHSGLLREQAHLADLVNVAGGSYAKKGGSGIAASFLSEFVPRSIPWIHLDIAGVMQPSARESFMRKGMAGRPTRTIIEFLDRLSRC</sequence>
<dbReference type="Gene3D" id="3.40.630.10">
    <property type="entry name" value="Zn peptidases"/>
    <property type="match status" value="1"/>
</dbReference>
<organism evidence="6 7">
    <name type="scientific">Paragonimus skrjabini miyazakii</name>
    <dbReference type="NCBI Taxonomy" id="59628"/>
    <lineage>
        <taxon>Eukaryota</taxon>
        <taxon>Metazoa</taxon>
        <taxon>Spiralia</taxon>
        <taxon>Lophotrochozoa</taxon>
        <taxon>Platyhelminthes</taxon>
        <taxon>Trematoda</taxon>
        <taxon>Digenea</taxon>
        <taxon>Plagiorchiida</taxon>
        <taxon>Troglotremata</taxon>
        <taxon>Troglotrematidae</taxon>
        <taxon>Paragonimus</taxon>
    </lineage>
</organism>
<evidence type="ECO:0000256" key="2">
    <source>
        <dbReference type="ARBA" id="ARBA00022438"/>
    </source>
</evidence>
<dbReference type="Gene3D" id="3.40.220.10">
    <property type="entry name" value="Leucine Aminopeptidase, subunit E, domain 1"/>
    <property type="match status" value="1"/>
</dbReference>
<dbReference type="Proteomes" id="UP000822476">
    <property type="component" value="Unassembled WGS sequence"/>
</dbReference>
<evidence type="ECO:0000256" key="1">
    <source>
        <dbReference type="ARBA" id="ARBA00009528"/>
    </source>
</evidence>
<keyword evidence="4" id="KW-0378">Hydrolase</keyword>
<name>A0A8S9YWS9_9TREM</name>
<gene>
    <name evidence="6" type="ORF">EG68_04773</name>
</gene>